<dbReference type="PANTHER" id="PTHR37392:SF1">
    <property type="entry name" value="OS09G0556800 PROTEIN"/>
    <property type="match status" value="1"/>
</dbReference>
<dbReference type="Proteomes" id="UP001187192">
    <property type="component" value="Unassembled WGS sequence"/>
</dbReference>
<dbReference type="PANTHER" id="PTHR37392">
    <property type="entry name" value="OS09G0556800 PROTEIN"/>
    <property type="match status" value="1"/>
</dbReference>
<sequence>MVYSYTPTYYSTLHDSITSLCKTILPFNLKKRRLPAAEQKLSKLQSDNLKWQQDSFHQMLNLMGLHKEGILAEIEVSAFRSHLLETLIASPPEQEQPVILRDKLLFLQELLYAKCISLEEYHSSKRPLLQRLAVQGAEIEARDVIVGALPKDQKENSEEEWSVIDLKDENSLLSKENSNSKNKSSKHSSAMKQIKGAASVFGFVSSYKPGKNREEKSIFDLEASKIASSNQIWDGNLKGKENETSSILMPGSFMPDLAKESGGGTDKAKRKPFKSLFQRDGHGGSSGVGADYGPNCVETASKPTKKHWGLDGFKKWNKNDSDDETAPLPLNERSDSEAYTNSRQLVASPVGEGPDTKLIKKKLHKDGAPSDFFIDKVLGDKIKKELSRIQSELSTTNPNLKFSNDQMQAISTKLPVDKSDLKNFFPKSWCDKYGDVVLDVVKKEFKDHVGEMENMRNEAREKRNNNNNSKRWTTFDDDDSENFHPNLFAQNNNTLFDDHNRSNGSTLRSESAFLQDQNPFWSPRHGSSSMLS</sequence>
<reference evidence="2" key="1">
    <citation type="submission" date="2023-07" db="EMBL/GenBank/DDBJ databases">
        <title>draft genome sequence of fig (Ficus carica).</title>
        <authorList>
            <person name="Takahashi T."/>
            <person name="Nishimura K."/>
        </authorList>
    </citation>
    <scope>NUCLEOTIDE SEQUENCE</scope>
</reference>
<keyword evidence="3" id="KW-1185">Reference proteome</keyword>
<organism evidence="2 3">
    <name type="scientific">Ficus carica</name>
    <name type="common">Common fig</name>
    <dbReference type="NCBI Taxonomy" id="3494"/>
    <lineage>
        <taxon>Eukaryota</taxon>
        <taxon>Viridiplantae</taxon>
        <taxon>Streptophyta</taxon>
        <taxon>Embryophyta</taxon>
        <taxon>Tracheophyta</taxon>
        <taxon>Spermatophyta</taxon>
        <taxon>Magnoliopsida</taxon>
        <taxon>eudicotyledons</taxon>
        <taxon>Gunneridae</taxon>
        <taxon>Pentapetalae</taxon>
        <taxon>rosids</taxon>
        <taxon>fabids</taxon>
        <taxon>Rosales</taxon>
        <taxon>Moraceae</taxon>
        <taxon>Ficeae</taxon>
        <taxon>Ficus</taxon>
    </lineage>
</organism>
<accession>A0AA88A3K1</accession>
<evidence type="ECO:0000313" key="2">
    <source>
        <dbReference type="EMBL" id="GMN47493.1"/>
    </source>
</evidence>
<name>A0AA88A3K1_FICCA</name>
<dbReference type="EMBL" id="BTGU01000025">
    <property type="protein sequence ID" value="GMN47493.1"/>
    <property type="molecule type" value="Genomic_DNA"/>
</dbReference>
<comment type="caution">
    <text evidence="2">The sequence shown here is derived from an EMBL/GenBank/DDBJ whole genome shotgun (WGS) entry which is preliminary data.</text>
</comment>
<protein>
    <submittedName>
        <fullName evidence="2">Uncharacterized protein</fullName>
    </submittedName>
</protein>
<gene>
    <name evidence="2" type="ORF">TIFTF001_016670</name>
</gene>
<feature type="region of interest" description="Disordered" evidence="1">
    <location>
        <begin position="257"/>
        <end position="354"/>
    </location>
</feature>
<feature type="compositionally biased region" description="Basic and acidic residues" evidence="1">
    <location>
        <begin position="308"/>
        <end position="320"/>
    </location>
</feature>
<proteinExistence type="predicted"/>
<dbReference type="Gramene" id="FCD_00020055-RA">
    <property type="protein sequence ID" value="FCD_00020055-RA:cds"/>
    <property type="gene ID" value="FCD_00020055"/>
</dbReference>
<evidence type="ECO:0000256" key="1">
    <source>
        <dbReference type="SAM" id="MobiDB-lite"/>
    </source>
</evidence>
<evidence type="ECO:0000313" key="3">
    <source>
        <dbReference type="Proteomes" id="UP001187192"/>
    </source>
</evidence>
<dbReference type="AlphaFoldDB" id="A0AA88A3K1"/>
<feature type="region of interest" description="Disordered" evidence="1">
    <location>
        <begin position="456"/>
        <end position="507"/>
    </location>
</feature>